<sequence>CLTSLIFQQYSNGFNDEFKRTMLTVKFLARSFDGCFKFYSSSVPVQAAGKRAVLPLMGDALQAFSSPFKPANKQLRKLS</sequence>
<feature type="non-terminal residue" evidence="1">
    <location>
        <position position="1"/>
    </location>
</feature>
<evidence type="ECO:0000313" key="1">
    <source>
        <dbReference type="EMBL" id="CAH3143444.1"/>
    </source>
</evidence>
<feature type="non-terminal residue" evidence="1">
    <location>
        <position position="79"/>
    </location>
</feature>
<name>A0ABN8PGQ3_9CNID</name>
<dbReference type="EMBL" id="CALNXI010000855">
    <property type="protein sequence ID" value="CAH3143444.1"/>
    <property type="molecule type" value="Genomic_DNA"/>
</dbReference>
<keyword evidence="2" id="KW-1185">Reference proteome</keyword>
<comment type="caution">
    <text evidence="1">The sequence shown here is derived from an EMBL/GenBank/DDBJ whole genome shotgun (WGS) entry which is preliminary data.</text>
</comment>
<evidence type="ECO:0000313" key="2">
    <source>
        <dbReference type="Proteomes" id="UP001159427"/>
    </source>
</evidence>
<reference evidence="1 2" key="1">
    <citation type="submission" date="2022-05" db="EMBL/GenBank/DDBJ databases">
        <authorList>
            <consortium name="Genoscope - CEA"/>
            <person name="William W."/>
        </authorList>
    </citation>
    <scope>NUCLEOTIDE SEQUENCE [LARGE SCALE GENOMIC DNA]</scope>
</reference>
<dbReference type="Proteomes" id="UP001159427">
    <property type="component" value="Unassembled WGS sequence"/>
</dbReference>
<proteinExistence type="predicted"/>
<organism evidence="1 2">
    <name type="scientific">Porites evermanni</name>
    <dbReference type="NCBI Taxonomy" id="104178"/>
    <lineage>
        <taxon>Eukaryota</taxon>
        <taxon>Metazoa</taxon>
        <taxon>Cnidaria</taxon>
        <taxon>Anthozoa</taxon>
        <taxon>Hexacorallia</taxon>
        <taxon>Scleractinia</taxon>
        <taxon>Fungiina</taxon>
        <taxon>Poritidae</taxon>
        <taxon>Porites</taxon>
    </lineage>
</organism>
<gene>
    <name evidence="1" type="ORF">PEVE_00042870</name>
</gene>
<accession>A0ABN8PGQ3</accession>
<protein>
    <submittedName>
        <fullName evidence="1">Uncharacterized protein</fullName>
    </submittedName>
</protein>